<name>A0ABS5RGR0_9MYCO</name>
<evidence type="ECO:0000313" key="1">
    <source>
        <dbReference type="EMBL" id="MBS9532763.1"/>
    </source>
</evidence>
<comment type="caution">
    <text evidence="1">The sequence shown here is derived from an EMBL/GenBank/DDBJ whole genome shotgun (WGS) entry which is preliminary data.</text>
</comment>
<dbReference type="EMBL" id="JAHCLR010000004">
    <property type="protein sequence ID" value="MBS9532763.1"/>
    <property type="molecule type" value="Genomic_DNA"/>
</dbReference>
<protein>
    <recommendedName>
        <fullName evidence="3">HEPN domain-containing protein</fullName>
    </recommendedName>
</protein>
<dbReference type="RefSeq" id="WP_214091640.1">
    <property type="nucleotide sequence ID" value="NZ_JAHCLR010000004.1"/>
</dbReference>
<accession>A0ABS5RGR0</accession>
<sequence length="128" mass="13621">MAGQRACDSAVIAGRMSKATEFFDAADLLGKEMVNAAGDLYVDAGIAAADVICHVRLGVHSNSGNHNEAVALQKQADSGSERHLNTLLNLKNKAAYTHQDLTSAELKKMNRAAEQLVETGKRVVASRT</sequence>
<organism evidence="1 2">
    <name type="scientific">Mycolicibacter acidiphilus</name>
    <dbReference type="NCBI Taxonomy" id="2835306"/>
    <lineage>
        <taxon>Bacteria</taxon>
        <taxon>Bacillati</taxon>
        <taxon>Actinomycetota</taxon>
        <taxon>Actinomycetes</taxon>
        <taxon>Mycobacteriales</taxon>
        <taxon>Mycobacteriaceae</taxon>
        <taxon>Mycolicibacter</taxon>
    </lineage>
</organism>
<dbReference type="Proteomes" id="UP001519535">
    <property type="component" value="Unassembled WGS sequence"/>
</dbReference>
<proteinExistence type="predicted"/>
<keyword evidence="2" id="KW-1185">Reference proteome</keyword>
<reference evidence="1 2" key="1">
    <citation type="submission" date="2021-05" db="EMBL/GenBank/DDBJ databases">
        <title>Mycobacterium acidophilum sp. nov., an extremely acid-tolerant member of the genus Mycobacterium.</title>
        <authorList>
            <person name="Xia J."/>
        </authorList>
    </citation>
    <scope>NUCLEOTIDE SEQUENCE [LARGE SCALE GENOMIC DNA]</scope>
    <source>
        <strain evidence="1 2">M1</strain>
    </source>
</reference>
<gene>
    <name evidence="1" type="ORF">KIH27_04075</name>
</gene>
<evidence type="ECO:0000313" key="2">
    <source>
        <dbReference type="Proteomes" id="UP001519535"/>
    </source>
</evidence>
<evidence type="ECO:0008006" key="3">
    <source>
        <dbReference type="Google" id="ProtNLM"/>
    </source>
</evidence>